<dbReference type="GeneID" id="71853372"/>
<sequence>MTTNDEMSYEDLKERVRKQQARDPNWPEYPADEYPSEVMLMGGGWLEIEDEEMHRMLAEHRECGWDDEE</sequence>
<dbReference type="AlphaFoldDB" id="A0ABD5P679"/>
<reference evidence="2 3" key="1">
    <citation type="journal article" date="2014" name="Int. J. Syst. Evol. Microbiol.">
        <title>Complete genome sequence of Corynebacterium casei LMG S-19264T (=DSM 44701T), isolated from a smear-ripened cheese.</title>
        <authorList>
            <consortium name="US DOE Joint Genome Institute (JGI-PGF)"/>
            <person name="Walter F."/>
            <person name="Albersmeier A."/>
            <person name="Kalinowski J."/>
            <person name="Ruckert C."/>
        </authorList>
    </citation>
    <scope>NUCLEOTIDE SEQUENCE [LARGE SCALE GENOMIC DNA]</scope>
    <source>
        <strain evidence="2 3">IBRC-M 10912</strain>
    </source>
</reference>
<accession>A0ABD5P679</accession>
<comment type="caution">
    <text evidence="2">The sequence shown here is derived from an EMBL/GenBank/DDBJ whole genome shotgun (WGS) entry which is preliminary data.</text>
</comment>
<dbReference type="RefSeq" id="WP_246973185.1">
    <property type="nucleotide sequence ID" value="NZ_CP095397.1"/>
</dbReference>
<feature type="region of interest" description="Disordered" evidence="1">
    <location>
        <begin position="1"/>
        <end position="30"/>
    </location>
</feature>
<dbReference type="Proteomes" id="UP001595821">
    <property type="component" value="Unassembled WGS sequence"/>
</dbReference>
<gene>
    <name evidence="2" type="ORF">ACFOZ7_22330</name>
</gene>
<organism evidence="2 3">
    <name type="scientific">Natribaculum luteum</name>
    <dbReference type="NCBI Taxonomy" id="1586232"/>
    <lineage>
        <taxon>Archaea</taxon>
        <taxon>Methanobacteriati</taxon>
        <taxon>Methanobacteriota</taxon>
        <taxon>Stenosarchaea group</taxon>
        <taxon>Halobacteria</taxon>
        <taxon>Halobacteriales</taxon>
        <taxon>Natrialbaceae</taxon>
        <taxon>Natribaculum</taxon>
    </lineage>
</organism>
<name>A0ABD5P679_9EURY</name>
<dbReference type="EMBL" id="JBHSDJ010000133">
    <property type="protein sequence ID" value="MFC4249635.1"/>
    <property type="molecule type" value="Genomic_DNA"/>
</dbReference>
<evidence type="ECO:0000313" key="2">
    <source>
        <dbReference type="EMBL" id="MFC4249635.1"/>
    </source>
</evidence>
<evidence type="ECO:0000256" key="1">
    <source>
        <dbReference type="SAM" id="MobiDB-lite"/>
    </source>
</evidence>
<evidence type="ECO:0000313" key="3">
    <source>
        <dbReference type="Proteomes" id="UP001595821"/>
    </source>
</evidence>
<protein>
    <submittedName>
        <fullName evidence="2">Uncharacterized protein</fullName>
    </submittedName>
</protein>
<proteinExistence type="predicted"/>